<protein>
    <recommendedName>
        <fullName evidence="5">Growth-regulating factor</fullName>
    </recommendedName>
</protein>
<feature type="region of interest" description="Disordered" evidence="6">
    <location>
        <begin position="109"/>
        <end position="134"/>
    </location>
</feature>
<dbReference type="Pfam" id="PF08880">
    <property type="entry name" value="QLQ"/>
    <property type="match status" value="2"/>
</dbReference>
<gene>
    <name evidence="9" type="ORF">Scep_003260</name>
</gene>
<dbReference type="PROSITE" id="PS51667">
    <property type="entry name" value="WRC"/>
    <property type="match status" value="2"/>
</dbReference>
<comment type="caution">
    <text evidence="9">The sequence shown here is derived from an EMBL/GenBank/DDBJ whole genome shotgun (WGS) entry which is preliminary data.</text>
</comment>
<dbReference type="AlphaFoldDB" id="A0AAP0PXV7"/>
<comment type="subcellular location">
    <subcellularLocation>
        <location evidence="1 5">Nucleus</location>
    </subcellularLocation>
</comment>
<feature type="region of interest" description="Disordered" evidence="6">
    <location>
        <begin position="458"/>
        <end position="487"/>
    </location>
</feature>
<keyword evidence="5" id="KW-0010">Activator</keyword>
<dbReference type="PANTHER" id="PTHR31602:SF63">
    <property type="entry name" value="GROWTH-REGULATING FACTOR 3"/>
    <property type="match status" value="1"/>
</dbReference>
<dbReference type="EMBL" id="JBBNAG010000002">
    <property type="protein sequence ID" value="KAK9156686.1"/>
    <property type="molecule type" value="Genomic_DNA"/>
</dbReference>
<comment type="caution">
    <text evidence="4">Lacks conserved residue(s) required for the propagation of feature annotation.</text>
</comment>
<dbReference type="InterPro" id="IPR014977">
    <property type="entry name" value="WRC_dom"/>
</dbReference>
<feature type="compositionally biased region" description="Low complexity" evidence="6">
    <location>
        <begin position="178"/>
        <end position="195"/>
    </location>
</feature>
<comment type="function">
    <text evidence="5">Transcription activator.</text>
</comment>
<evidence type="ECO:0000256" key="6">
    <source>
        <dbReference type="SAM" id="MobiDB-lite"/>
    </source>
</evidence>
<keyword evidence="5" id="KW-0804">Transcription</keyword>
<feature type="domain" description="WRC" evidence="8">
    <location>
        <begin position="133"/>
        <end position="177"/>
    </location>
</feature>
<dbReference type="GO" id="GO:0005634">
    <property type="term" value="C:nucleus"/>
    <property type="evidence" value="ECO:0007669"/>
    <property type="project" value="UniProtKB-SubCell"/>
</dbReference>
<comment type="similarity">
    <text evidence="2 5">Belongs to the GRF family.</text>
</comment>
<evidence type="ECO:0000259" key="7">
    <source>
        <dbReference type="PROSITE" id="PS51666"/>
    </source>
</evidence>
<keyword evidence="5" id="KW-0805">Transcription regulation</keyword>
<name>A0AAP0PXV7_9MAGN</name>
<evidence type="ECO:0000256" key="2">
    <source>
        <dbReference type="ARBA" id="ARBA00008122"/>
    </source>
</evidence>
<feature type="domain" description="WRC" evidence="8">
    <location>
        <begin position="425"/>
        <end position="472"/>
    </location>
</feature>
<organism evidence="9 10">
    <name type="scientific">Stephania cephalantha</name>
    <dbReference type="NCBI Taxonomy" id="152367"/>
    <lineage>
        <taxon>Eukaryota</taxon>
        <taxon>Viridiplantae</taxon>
        <taxon>Streptophyta</taxon>
        <taxon>Embryophyta</taxon>
        <taxon>Tracheophyta</taxon>
        <taxon>Spermatophyta</taxon>
        <taxon>Magnoliopsida</taxon>
        <taxon>Ranunculales</taxon>
        <taxon>Menispermaceae</taxon>
        <taxon>Menispermoideae</taxon>
        <taxon>Cissampelideae</taxon>
        <taxon>Stephania</taxon>
    </lineage>
</organism>
<evidence type="ECO:0000259" key="8">
    <source>
        <dbReference type="PROSITE" id="PS51667"/>
    </source>
</evidence>
<keyword evidence="10" id="KW-1185">Reference proteome</keyword>
<keyword evidence="3 5" id="KW-0539">Nucleus</keyword>
<dbReference type="InterPro" id="IPR014978">
    <property type="entry name" value="Gln-Leu-Gln_QLQ"/>
</dbReference>
<reference evidence="9 10" key="1">
    <citation type="submission" date="2024-01" db="EMBL/GenBank/DDBJ databases">
        <title>Genome assemblies of Stephania.</title>
        <authorList>
            <person name="Yang L."/>
        </authorList>
    </citation>
    <scope>NUCLEOTIDE SEQUENCE [LARGE SCALE GENOMIC DNA]</scope>
    <source>
        <strain evidence="9">JXDWG</strain>
        <tissue evidence="9">Leaf</tissue>
    </source>
</reference>
<feature type="domain" description="QLQ" evidence="7">
    <location>
        <begin position="69"/>
        <end position="104"/>
    </location>
</feature>
<dbReference type="SMART" id="SM00951">
    <property type="entry name" value="QLQ"/>
    <property type="match status" value="2"/>
</dbReference>
<feature type="region of interest" description="Disordered" evidence="6">
    <location>
        <begin position="165"/>
        <end position="195"/>
    </location>
</feature>
<dbReference type="PANTHER" id="PTHR31602">
    <property type="entry name" value="GROWTH-REGULATING FACTOR 5"/>
    <property type="match status" value="1"/>
</dbReference>
<dbReference type="GO" id="GO:0005524">
    <property type="term" value="F:ATP binding"/>
    <property type="evidence" value="ECO:0007669"/>
    <property type="project" value="UniProtKB-UniRule"/>
</dbReference>
<dbReference type="Proteomes" id="UP001419268">
    <property type="component" value="Unassembled WGS sequence"/>
</dbReference>
<sequence length="547" mass="61656">MDSKPKRLAMTDLTHPRPDGKIPRHFYEKSLAHQLEAPSDTVIVTAKQVAANQHSPISPPLIYPKLEGFYTLKQWEELELQAFIFKYMKAGETVPDELVELIRKSLPREYSSQQKPKGSKPTGNGHWRSGVVDTEPGRCRRCDGKKWRCARNAAEGRGYCERHTTWGSKRPRKPVPVANNMRNSNSNSNGSSSGRAAAIVPPSIATLLTSTMVFCATRDTPVTLPLMPMESGGTHCTCRRPRLPLGDGGSSPKVDSLRLLRESKPFRHLQPLVKAIALKQSPAKATHNGLGPIFTGMIPRHYYQKSLPHDDQNEAPSDIVTLSLFETTEQRQQRIMSEYQASSIYPPLIYPKLGGFFSLRQWHELELQAFIFKFMMAKATMPDELVELIRKTIPKTPTPTYVHYVPSQQRPMPSITMDKGKEVLDLEPGRCRRTDGRKWRCTREAVEGANYCAHHWHRGRSKRARMNPPAEQEQRHQQQASHPDGNAAVGARSYAVNNNVQRNPGNSSTYASYNGGWTYVGTHRLPLARSSPRIHYIQLGKNKNQSS</sequence>
<evidence type="ECO:0000256" key="4">
    <source>
        <dbReference type="PROSITE-ProRule" id="PRU01002"/>
    </source>
</evidence>
<dbReference type="GO" id="GO:0006351">
    <property type="term" value="P:DNA-templated transcription"/>
    <property type="evidence" value="ECO:0007669"/>
    <property type="project" value="UniProtKB-UniRule"/>
</dbReference>
<dbReference type="GO" id="GO:0032502">
    <property type="term" value="P:developmental process"/>
    <property type="evidence" value="ECO:0007669"/>
    <property type="project" value="InterPro"/>
</dbReference>
<evidence type="ECO:0000313" key="9">
    <source>
        <dbReference type="EMBL" id="KAK9156686.1"/>
    </source>
</evidence>
<evidence type="ECO:0000313" key="10">
    <source>
        <dbReference type="Proteomes" id="UP001419268"/>
    </source>
</evidence>
<accession>A0AAP0PXV7</accession>
<proteinExistence type="inferred from homology"/>
<dbReference type="Pfam" id="PF08879">
    <property type="entry name" value="WRC"/>
    <property type="match status" value="2"/>
</dbReference>
<evidence type="ECO:0000256" key="5">
    <source>
        <dbReference type="RuleBase" id="RU367127"/>
    </source>
</evidence>
<dbReference type="PROSITE" id="PS51666">
    <property type="entry name" value="QLQ"/>
    <property type="match status" value="2"/>
</dbReference>
<dbReference type="GO" id="GO:0006355">
    <property type="term" value="P:regulation of DNA-templated transcription"/>
    <property type="evidence" value="ECO:0007669"/>
    <property type="project" value="InterPro"/>
</dbReference>
<feature type="domain" description="QLQ" evidence="7">
    <location>
        <begin position="356"/>
        <end position="391"/>
    </location>
</feature>
<evidence type="ECO:0000256" key="1">
    <source>
        <dbReference type="ARBA" id="ARBA00004123"/>
    </source>
</evidence>
<comment type="domain">
    <text evidence="5">The QLQ domain and WRC domain may be involved in protein-protein interaction and DNA-binding, respectively.</text>
</comment>
<evidence type="ECO:0000256" key="3">
    <source>
        <dbReference type="ARBA" id="ARBA00023242"/>
    </source>
</evidence>
<dbReference type="InterPro" id="IPR031137">
    <property type="entry name" value="GRF"/>
</dbReference>